<evidence type="ECO:0000256" key="3">
    <source>
        <dbReference type="ARBA" id="ARBA00022640"/>
    </source>
</evidence>
<protein>
    <recommendedName>
        <fullName evidence="7">Uncharacterized AAA domain-containing protein ycf46</fullName>
    </recommendedName>
</protein>
<dbReference type="Gene3D" id="1.10.8.60">
    <property type="match status" value="1"/>
</dbReference>
<name>A0A1C9C9Z0_9FLOR</name>
<dbReference type="AlphaFoldDB" id="A0A1C9C9Z0"/>
<reference evidence="9" key="1">
    <citation type="journal article" date="2016" name="BMC Biol.">
        <title>Parallel evolution of highly conserved plastid genome architecture in red seaweeds and seed plants.</title>
        <authorList>
            <person name="Lee J."/>
            <person name="Cho C.H."/>
            <person name="Park S.I."/>
            <person name="Choi J.W."/>
            <person name="Song H.S."/>
            <person name="West J.A."/>
            <person name="Bhattacharya D."/>
            <person name="Yoon H.S."/>
        </authorList>
    </citation>
    <scope>NUCLEOTIDE SEQUENCE</scope>
</reference>
<keyword evidence="5" id="KW-0067">ATP-binding</keyword>
<organism evidence="9">
    <name type="scientific">Sebdenia flabellata</name>
    <dbReference type="NCBI Taxonomy" id="42024"/>
    <lineage>
        <taxon>Eukaryota</taxon>
        <taxon>Rhodophyta</taxon>
        <taxon>Florideophyceae</taxon>
        <taxon>Rhodymeniophycidae</taxon>
        <taxon>Sebdeniales</taxon>
        <taxon>Sebdeniaceae</taxon>
        <taxon>Sebdenia</taxon>
    </lineage>
</organism>
<evidence type="ECO:0000313" key="9">
    <source>
        <dbReference type="EMBL" id="AOM65196.1"/>
    </source>
</evidence>
<feature type="domain" description="AAA+ ATPase" evidence="8">
    <location>
        <begin position="256"/>
        <end position="391"/>
    </location>
</feature>
<evidence type="ECO:0000256" key="5">
    <source>
        <dbReference type="ARBA" id="ARBA00022840"/>
    </source>
</evidence>
<dbReference type="InterPro" id="IPR003593">
    <property type="entry name" value="AAA+_ATPase"/>
</dbReference>
<dbReference type="GO" id="GO:0016887">
    <property type="term" value="F:ATP hydrolysis activity"/>
    <property type="evidence" value="ECO:0007669"/>
    <property type="project" value="InterPro"/>
</dbReference>
<keyword evidence="2" id="KW-0150">Chloroplast</keyword>
<geneLocation type="plastid" evidence="9"/>
<dbReference type="Gene3D" id="3.40.50.300">
    <property type="entry name" value="P-loop containing nucleotide triphosphate hydrolases"/>
    <property type="match status" value="1"/>
</dbReference>
<dbReference type="InterPro" id="IPR003959">
    <property type="entry name" value="ATPase_AAA_core"/>
</dbReference>
<dbReference type="SUPFAM" id="SSF52540">
    <property type="entry name" value="P-loop containing nucleoside triphosphate hydrolases"/>
    <property type="match status" value="1"/>
</dbReference>
<accession>A0A1C9C9Z0</accession>
<evidence type="ECO:0000259" key="8">
    <source>
        <dbReference type="SMART" id="SM00382"/>
    </source>
</evidence>
<keyword evidence="4" id="KW-0547">Nucleotide-binding</keyword>
<proteinExistence type="inferred from homology"/>
<evidence type="ECO:0000256" key="7">
    <source>
        <dbReference type="ARBA" id="ARBA00040480"/>
    </source>
</evidence>
<dbReference type="RefSeq" id="YP_009296261.1">
    <property type="nucleotide sequence ID" value="NC_031170.1"/>
</dbReference>
<dbReference type="InterPro" id="IPR027417">
    <property type="entry name" value="P-loop_NTPase"/>
</dbReference>
<dbReference type="EMBL" id="KX284713">
    <property type="protein sequence ID" value="AOM65196.1"/>
    <property type="molecule type" value="Genomic_DNA"/>
</dbReference>
<evidence type="ECO:0000256" key="1">
    <source>
        <dbReference type="ARBA" id="ARBA00004229"/>
    </source>
</evidence>
<dbReference type="GO" id="GO:0009507">
    <property type="term" value="C:chloroplast"/>
    <property type="evidence" value="ECO:0007669"/>
    <property type="project" value="UniProtKB-SubCell"/>
</dbReference>
<evidence type="ECO:0000256" key="2">
    <source>
        <dbReference type="ARBA" id="ARBA00022528"/>
    </source>
</evidence>
<dbReference type="InterPro" id="IPR052381">
    <property type="entry name" value="AAA_domain_protein"/>
</dbReference>
<dbReference type="GeneID" id="29072567"/>
<dbReference type="CDD" id="cd19507">
    <property type="entry name" value="RecA-like_Ycf46-like"/>
    <property type="match status" value="1"/>
</dbReference>
<sequence length="490" mass="56598">MHFQNELKLLLMSQYSLLYIVTDEEERLEYTINQVIENDCNNFIYSWDFIDGYNNNPNYIEKANRSPLEALEFIETLDTLTSKIFILKDFHVFMNDIAIIRKLKNISKKLKIINSHIIICAPEVRIPFLLQNVITVLEFPLPNVKEIQLELKRLFKLMSIDSSKYSQSLSFAYKGFSIARIRRSIAKFVSSQKSLDDITDYILEEKKQLIQQTDILEFYHCDNKLEDIGGLINLKEWLKKRSKAFSQQAQNYGLPSPKGILLVGIQGTGKSLSAKVISQQWKVPLLRLDIGKIFAGIVGESEERMRQMIKLSEQSAPCILWIDEIDKAFSRLSNNTDSGTTNRVLSSFLTWLSEKETQVFIVATANNILSLPTELLRKGRFDEIFFLDLPNQEERVKIFQIHLMRVRPLTWKSFNSQHLSELTHGFSGAEIKQSIIEAMHNAFYEEREFNTNDIVSVITEFIPLAFTDQSSVTALQEWAKLGKIRLASKV</sequence>
<dbReference type="SMART" id="SM00382">
    <property type="entry name" value="AAA"/>
    <property type="match status" value="1"/>
</dbReference>
<dbReference type="PANTHER" id="PTHR42960:SF1">
    <property type="entry name" value="YCF46 PROTEIN"/>
    <property type="match status" value="1"/>
</dbReference>
<comment type="similarity">
    <text evidence="6">Belongs to the AAA ATPase family. Highly divergent.</text>
</comment>
<dbReference type="GO" id="GO:0005524">
    <property type="term" value="F:ATP binding"/>
    <property type="evidence" value="ECO:0007669"/>
    <property type="project" value="UniProtKB-KW"/>
</dbReference>
<dbReference type="Pfam" id="PF00004">
    <property type="entry name" value="AAA"/>
    <property type="match status" value="1"/>
</dbReference>
<comment type="subcellular location">
    <subcellularLocation>
        <location evidence="1">Plastid</location>
        <location evidence="1">Chloroplast</location>
    </subcellularLocation>
</comment>
<keyword evidence="3 9" id="KW-0934">Plastid</keyword>
<gene>
    <name evidence="9" type="primary">ycf46</name>
    <name evidence="9" type="ORF">Sebd_109</name>
</gene>
<evidence type="ECO:0000256" key="6">
    <source>
        <dbReference type="ARBA" id="ARBA00038088"/>
    </source>
</evidence>
<dbReference type="PANTHER" id="PTHR42960">
    <property type="entry name" value="YCF46 PROTEIN"/>
    <property type="match status" value="1"/>
</dbReference>
<evidence type="ECO:0000256" key="4">
    <source>
        <dbReference type="ARBA" id="ARBA00022741"/>
    </source>
</evidence>